<dbReference type="Gene3D" id="3.90.182.10">
    <property type="entry name" value="Toxin - Anthrax Protective Antigen,domain 1"/>
    <property type="match status" value="1"/>
</dbReference>
<name>A0ABV4X5L6_9CYAN</name>
<dbReference type="InterPro" id="IPR024535">
    <property type="entry name" value="RHGA/B-epi-like_pectate_lyase"/>
</dbReference>
<comment type="caution">
    <text evidence="3">The sequence shown here is derived from an EMBL/GenBank/DDBJ whole genome shotgun (WGS) entry which is preliminary data.</text>
</comment>
<evidence type="ECO:0000313" key="3">
    <source>
        <dbReference type="EMBL" id="MFB2878050.1"/>
    </source>
</evidence>
<dbReference type="InterPro" id="IPR011050">
    <property type="entry name" value="Pectin_lyase_fold/virulence"/>
</dbReference>
<dbReference type="PANTHER" id="PTHR31339">
    <property type="entry name" value="PECTIN LYASE-RELATED"/>
    <property type="match status" value="1"/>
</dbReference>
<evidence type="ECO:0000313" key="4">
    <source>
        <dbReference type="Proteomes" id="UP001576774"/>
    </source>
</evidence>
<dbReference type="GO" id="GO:0016787">
    <property type="term" value="F:hydrolase activity"/>
    <property type="evidence" value="ECO:0007669"/>
    <property type="project" value="UniProtKB-KW"/>
</dbReference>
<feature type="region of interest" description="Disordered" evidence="1">
    <location>
        <begin position="176"/>
        <end position="203"/>
    </location>
</feature>
<dbReference type="Pfam" id="PF07691">
    <property type="entry name" value="PA14"/>
    <property type="match status" value="1"/>
</dbReference>
<organism evidence="3 4">
    <name type="scientific">Floridaenema aerugineum BLCC-F46</name>
    <dbReference type="NCBI Taxonomy" id="3153654"/>
    <lineage>
        <taxon>Bacteria</taxon>
        <taxon>Bacillati</taxon>
        <taxon>Cyanobacteriota</taxon>
        <taxon>Cyanophyceae</taxon>
        <taxon>Oscillatoriophycideae</taxon>
        <taxon>Aerosakkonematales</taxon>
        <taxon>Aerosakkonemataceae</taxon>
        <taxon>Floridanema</taxon>
        <taxon>Floridanema aerugineum</taxon>
    </lineage>
</organism>
<dbReference type="Gene3D" id="2.160.20.10">
    <property type="entry name" value="Single-stranded right-handed beta-helix, Pectin lyase-like"/>
    <property type="match status" value="2"/>
</dbReference>
<accession>A0ABV4X5L6</accession>
<dbReference type="RefSeq" id="WP_413271135.1">
    <property type="nucleotide sequence ID" value="NZ_JBHFNQ010000109.1"/>
</dbReference>
<dbReference type="SMART" id="SM00758">
    <property type="entry name" value="PA14"/>
    <property type="match status" value="1"/>
</dbReference>
<keyword evidence="4" id="KW-1185">Reference proteome</keyword>
<dbReference type="EMBL" id="JBHFNQ010000109">
    <property type="protein sequence ID" value="MFB2878050.1"/>
    <property type="molecule type" value="Genomic_DNA"/>
</dbReference>
<reference evidence="3 4" key="1">
    <citation type="submission" date="2024-09" db="EMBL/GenBank/DDBJ databases">
        <title>Floridaenema gen nov. (Aerosakkonemataceae, Aerosakkonematales ord. nov., Cyanobacteria) from benthic tropical and subtropical fresh waters, with the description of four new species.</title>
        <authorList>
            <person name="Moretto J.A."/>
            <person name="Berthold D.E."/>
            <person name="Lefler F.W."/>
            <person name="Huang I.-S."/>
            <person name="Laughinghouse H. IV."/>
        </authorList>
    </citation>
    <scope>NUCLEOTIDE SEQUENCE [LARGE SCALE GENOMIC DNA]</scope>
    <source>
        <strain evidence="3 4">BLCC-F46</strain>
    </source>
</reference>
<dbReference type="SUPFAM" id="SSF56988">
    <property type="entry name" value="Anthrax protective antigen"/>
    <property type="match status" value="1"/>
</dbReference>
<keyword evidence="3" id="KW-0378">Hydrolase</keyword>
<dbReference type="Pfam" id="PF12708">
    <property type="entry name" value="Pect-lyase_RHGA_epim"/>
    <property type="match status" value="2"/>
</dbReference>
<evidence type="ECO:0000256" key="1">
    <source>
        <dbReference type="SAM" id="MobiDB-lite"/>
    </source>
</evidence>
<feature type="compositionally biased region" description="Low complexity" evidence="1">
    <location>
        <begin position="193"/>
        <end position="203"/>
    </location>
</feature>
<dbReference type="Proteomes" id="UP001576774">
    <property type="component" value="Unassembled WGS sequence"/>
</dbReference>
<protein>
    <submittedName>
        <fullName evidence="3">Glycosyl hydrolase family 28-related protein</fullName>
    </submittedName>
</protein>
<evidence type="ECO:0000259" key="2">
    <source>
        <dbReference type="PROSITE" id="PS51820"/>
    </source>
</evidence>
<gene>
    <name evidence="3" type="ORF">ACE1CC_14455</name>
</gene>
<dbReference type="InterPro" id="IPR051801">
    <property type="entry name" value="GH28_Enzymes"/>
</dbReference>
<dbReference type="SUPFAM" id="SSF51126">
    <property type="entry name" value="Pectin lyase-like"/>
    <property type="match status" value="2"/>
</dbReference>
<feature type="domain" description="PA14" evidence="2">
    <location>
        <begin position="36"/>
        <end position="174"/>
    </location>
</feature>
<dbReference type="PANTHER" id="PTHR31339:SF9">
    <property type="entry name" value="PLASMIN AND FIBRONECTIN-BINDING PROTEIN A"/>
    <property type="match status" value="1"/>
</dbReference>
<dbReference type="InterPro" id="IPR037524">
    <property type="entry name" value="PA14/GLEYA"/>
</dbReference>
<dbReference type="InterPro" id="IPR011658">
    <property type="entry name" value="PA14_dom"/>
</dbReference>
<dbReference type="PROSITE" id="PS51820">
    <property type="entry name" value="PA14"/>
    <property type="match status" value="1"/>
</dbReference>
<sequence>MWFNIIGNRLEKQTTIGLVSLISISLLLFLLRSMDIIGNGLRGEYFDNENLTNLKLTRTDSIVDFNWGTGSPNSAIGSDYFSVRWTGQVQATTTGNYTFFVSADDGVRLWVNGQQLINDWEDWGTVRERSGSISLTGGQKYDIRLEYLEENNQAVARLLWSGPSVSKQVIPQSQLYSTPLGGTTPPAPPADTTPPTASLTAPDILTEGGTTYQFNVTYSDNTAMNVATFDGGDILVTGPNGFSQMAALVSVNNNTNGTPRTATYRISVPGGTWTIDDNGTYTFALQPNQVSDTSNNFVTASTLGSFLVNVPAPPTTNPPPSTGNNENIVFPADAGVINVKTQFGAKGDGVTDDTAAIQAALNAYPNGGRIIYLPNGTYLVSNTLSWPAGTPGTGNDYKNTILQGQSQQGTIVKLRDNAPGYTNTSTPKSVIYTGPSPAQRFRNSIRNLTLDTGVGNAGAIGIQFNANNQGTLREVTIRSRDRQGINGLDMNFTDEIGPLLVKNVTVDGFQYGVRTGFNVNSMTFENITLRNQSVYGFYNTGQVVNIRGLNSTNAVTGVFNAGGRMTLIDSSLTGTAGAANRPAIESNFQNDLLARNITTSGYQAALRNANVTQAGANITEFVGGGVTSLFTSPQRTLNLPIKETPDVPWDDPIATPWANVTSFGAIPNDGLDDTAAIQRAIDSGRTTVYFPNGTYHLGGTVLVRNNVRRVIGTEAGIIVGSQSNQTYPGFRLVEGNSPVVVFERFWGGFFANPTFENASSRTIVIRHSSNVSGNMTGTGDVFLEDVVSNPVSNWTFNKQNIWARQLNVENQGTHIINNGGNLWIFGLKTERGGTLIDTRAGGKTELLGGFAYTTTTAPNGQQNDPMFINNESSISISMAEIQFEDDEDFQYTTYVRETRNGVTRNLTRNGVLNYISGKQIPLYVGYLGN</sequence>
<dbReference type="InterPro" id="IPR012334">
    <property type="entry name" value="Pectin_lyas_fold"/>
</dbReference>
<proteinExistence type="predicted"/>